<comment type="caution">
    <text evidence="1">The sequence shown here is derived from an EMBL/GenBank/DDBJ whole genome shotgun (WGS) entry which is preliminary data.</text>
</comment>
<reference evidence="1 2" key="1">
    <citation type="submission" date="2018-05" db="EMBL/GenBank/DDBJ databases">
        <title>Genomic Encyclopedia of Type Strains, Phase IV (KMG-IV): sequencing the most valuable type-strain genomes for metagenomic binning, comparative biology and taxonomic classification.</title>
        <authorList>
            <person name="Goeker M."/>
        </authorList>
    </citation>
    <scope>NUCLEOTIDE SEQUENCE [LARGE SCALE GENOMIC DNA]</scope>
    <source>
        <strain evidence="1 2">DSM 2626</strain>
    </source>
</reference>
<organism evidence="1 2">
    <name type="scientific">Rhizobium loti</name>
    <name type="common">Mesorhizobium loti</name>
    <dbReference type="NCBI Taxonomy" id="381"/>
    <lineage>
        <taxon>Bacteria</taxon>
        <taxon>Pseudomonadati</taxon>
        <taxon>Pseudomonadota</taxon>
        <taxon>Alphaproteobacteria</taxon>
        <taxon>Hyphomicrobiales</taxon>
        <taxon>Phyllobacteriaceae</taxon>
        <taxon>Mesorhizobium</taxon>
    </lineage>
</organism>
<accession>A0A8E3B899</accession>
<protein>
    <submittedName>
        <fullName evidence="1">Uncharacterized protein</fullName>
    </submittedName>
</protein>
<evidence type="ECO:0000313" key="1">
    <source>
        <dbReference type="EMBL" id="PWJ94703.1"/>
    </source>
</evidence>
<dbReference type="EMBL" id="QGGH01000001">
    <property type="protein sequence ID" value="PWJ94703.1"/>
    <property type="molecule type" value="Genomic_DNA"/>
</dbReference>
<proteinExistence type="predicted"/>
<evidence type="ECO:0000313" key="2">
    <source>
        <dbReference type="Proteomes" id="UP000245631"/>
    </source>
</evidence>
<sequence>MTKVRVTSSTPGTENEPYDTAVFARKHGMSEKAAEVVLFANGPSRTACDAAARSFMEAVARRSKKQP</sequence>
<dbReference type="AlphaFoldDB" id="A0A8E3B899"/>
<gene>
    <name evidence="1" type="ORF">C8D77_1011389</name>
</gene>
<name>A0A8E3B899_RHILI</name>
<dbReference type="Proteomes" id="UP000245631">
    <property type="component" value="Unassembled WGS sequence"/>
</dbReference>